<gene>
    <name evidence="9" type="ORF">M422DRAFT_135435</name>
</gene>
<dbReference type="GO" id="GO:0005776">
    <property type="term" value="C:autophagosome"/>
    <property type="evidence" value="ECO:0007669"/>
    <property type="project" value="TreeGrafter"/>
</dbReference>
<evidence type="ECO:0000256" key="3">
    <source>
        <dbReference type="ARBA" id="ARBA00022741"/>
    </source>
</evidence>
<evidence type="ECO:0000256" key="6">
    <source>
        <dbReference type="PROSITE-ProRule" id="PRU10141"/>
    </source>
</evidence>
<keyword evidence="2" id="KW-0808">Transferase</keyword>
<dbReference type="PROSITE" id="PS00107">
    <property type="entry name" value="PROTEIN_KINASE_ATP"/>
    <property type="match status" value="1"/>
</dbReference>
<dbReference type="EMBL" id="KN837310">
    <property type="protein sequence ID" value="KIJ28312.1"/>
    <property type="molecule type" value="Genomic_DNA"/>
</dbReference>
<evidence type="ECO:0000259" key="8">
    <source>
        <dbReference type="PROSITE" id="PS50011"/>
    </source>
</evidence>
<sequence>PASPAAGTSTPARASGIQDGDVKPYVISQEIGKGSFATVYKGYHQDTHEAVAIKAVSRAILTAKLLENLKSEIDILKKLSYTHITKLQEIVHSPTHIHLIMEYCAGGDLSQYIKKRGRVDGLQYSPGPGEPLQYYPHPRGGGLEERCVRCFLRQLGRALKFIRDQNLIHRDIKPQNLLLTPSGPLDHAKGHPIGIPVLKVADFGFARILPNAMLAETLCGSPLYMAPEILRYEKYDAKADLWSVGAVLYEMSVGKPPFRAQNHIELLRKIESSKGIKFPEEDESHPAHPMNPMNPKSPYYHKMAQVVAPDMKALMRRLLVRNPVERASFEEFFKSEALRNSKFTK</sequence>
<dbReference type="GO" id="GO:0042594">
    <property type="term" value="P:response to starvation"/>
    <property type="evidence" value="ECO:0007669"/>
    <property type="project" value="TreeGrafter"/>
</dbReference>
<dbReference type="InterPro" id="IPR017441">
    <property type="entry name" value="Protein_kinase_ATP_BS"/>
</dbReference>
<name>A0A0C9UH82_SPHS4</name>
<feature type="non-terminal residue" evidence="9">
    <location>
        <position position="1"/>
    </location>
</feature>
<keyword evidence="5 6" id="KW-0067">ATP-binding</keyword>
<dbReference type="Proteomes" id="UP000054279">
    <property type="component" value="Unassembled WGS sequence"/>
</dbReference>
<organism evidence="9 10">
    <name type="scientific">Sphaerobolus stellatus (strain SS14)</name>
    <dbReference type="NCBI Taxonomy" id="990650"/>
    <lineage>
        <taxon>Eukaryota</taxon>
        <taxon>Fungi</taxon>
        <taxon>Dikarya</taxon>
        <taxon>Basidiomycota</taxon>
        <taxon>Agaricomycotina</taxon>
        <taxon>Agaricomycetes</taxon>
        <taxon>Phallomycetidae</taxon>
        <taxon>Geastrales</taxon>
        <taxon>Sphaerobolaceae</taxon>
        <taxon>Sphaerobolus</taxon>
    </lineage>
</organism>
<evidence type="ECO:0000256" key="4">
    <source>
        <dbReference type="ARBA" id="ARBA00022777"/>
    </source>
</evidence>
<dbReference type="InterPro" id="IPR011009">
    <property type="entry name" value="Kinase-like_dom_sf"/>
</dbReference>
<dbReference type="OrthoDB" id="346907at2759"/>
<protein>
    <recommendedName>
        <fullName evidence="1">non-specific serine/threonine protein kinase</fullName>
        <ecNumber evidence="1">2.7.11.1</ecNumber>
    </recommendedName>
</protein>
<dbReference type="GO" id="GO:0004674">
    <property type="term" value="F:protein serine/threonine kinase activity"/>
    <property type="evidence" value="ECO:0007669"/>
    <property type="project" value="UniProtKB-KW"/>
</dbReference>
<dbReference type="Gene3D" id="1.10.510.10">
    <property type="entry name" value="Transferase(Phosphotransferase) domain 1"/>
    <property type="match status" value="1"/>
</dbReference>
<dbReference type="GO" id="GO:0000045">
    <property type="term" value="P:autophagosome assembly"/>
    <property type="evidence" value="ECO:0007669"/>
    <property type="project" value="TreeGrafter"/>
</dbReference>
<dbReference type="InterPro" id="IPR000719">
    <property type="entry name" value="Prot_kinase_dom"/>
</dbReference>
<feature type="binding site" evidence="6">
    <location>
        <position position="54"/>
    </location>
    <ligand>
        <name>ATP</name>
        <dbReference type="ChEBI" id="CHEBI:30616"/>
    </ligand>
</feature>
<dbReference type="AlphaFoldDB" id="A0A0C9UH82"/>
<dbReference type="SMART" id="SM00220">
    <property type="entry name" value="S_TKc"/>
    <property type="match status" value="1"/>
</dbReference>
<dbReference type="GO" id="GO:0000422">
    <property type="term" value="P:autophagy of mitochondrion"/>
    <property type="evidence" value="ECO:0007669"/>
    <property type="project" value="TreeGrafter"/>
</dbReference>
<dbReference type="PANTHER" id="PTHR24348:SF22">
    <property type="entry name" value="NON-SPECIFIC SERINE_THREONINE PROTEIN KINASE"/>
    <property type="match status" value="1"/>
</dbReference>
<dbReference type="FunFam" id="3.30.200.20:FF:000042">
    <property type="entry name" value="Aurora kinase A"/>
    <property type="match status" value="1"/>
</dbReference>
<keyword evidence="3 6" id="KW-0547">Nucleotide-binding</keyword>
<keyword evidence="7" id="KW-0723">Serine/threonine-protein kinase</keyword>
<dbReference type="GO" id="GO:0061709">
    <property type="term" value="P:reticulophagy"/>
    <property type="evidence" value="ECO:0007669"/>
    <property type="project" value="TreeGrafter"/>
</dbReference>
<feature type="domain" description="Protein kinase" evidence="8">
    <location>
        <begin position="25"/>
        <end position="338"/>
    </location>
</feature>
<keyword evidence="10" id="KW-1185">Reference proteome</keyword>
<dbReference type="GO" id="GO:0005524">
    <property type="term" value="F:ATP binding"/>
    <property type="evidence" value="ECO:0007669"/>
    <property type="project" value="UniProtKB-UniRule"/>
</dbReference>
<dbReference type="GO" id="GO:0034045">
    <property type="term" value="C:phagophore assembly site membrane"/>
    <property type="evidence" value="ECO:0007669"/>
    <property type="project" value="TreeGrafter"/>
</dbReference>
<dbReference type="GO" id="GO:0005829">
    <property type="term" value="C:cytosol"/>
    <property type="evidence" value="ECO:0007669"/>
    <property type="project" value="TreeGrafter"/>
</dbReference>
<dbReference type="PANTHER" id="PTHR24348">
    <property type="entry name" value="SERINE/THREONINE-PROTEIN KINASE UNC-51-RELATED"/>
    <property type="match status" value="1"/>
</dbReference>
<dbReference type="PROSITE" id="PS50011">
    <property type="entry name" value="PROTEIN_KINASE_DOM"/>
    <property type="match status" value="1"/>
</dbReference>
<evidence type="ECO:0000256" key="7">
    <source>
        <dbReference type="RuleBase" id="RU000304"/>
    </source>
</evidence>
<dbReference type="GO" id="GO:0034727">
    <property type="term" value="P:piecemeal microautophagy of the nucleus"/>
    <property type="evidence" value="ECO:0007669"/>
    <property type="project" value="TreeGrafter"/>
</dbReference>
<dbReference type="HOGENOM" id="CLU_000288_63_0_1"/>
<feature type="non-terminal residue" evidence="9">
    <location>
        <position position="345"/>
    </location>
</feature>
<evidence type="ECO:0000256" key="5">
    <source>
        <dbReference type="ARBA" id="ARBA00022840"/>
    </source>
</evidence>
<keyword evidence="4" id="KW-0418">Kinase</keyword>
<dbReference type="InterPro" id="IPR045269">
    <property type="entry name" value="Atg1-like"/>
</dbReference>
<dbReference type="SUPFAM" id="SSF56112">
    <property type="entry name" value="Protein kinase-like (PK-like)"/>
    <property type="match status" value="1"/>
</dbReference>
<evidence type="ECO:0000256" key="1">
    <source>
        <dbReference type="ARBA" id="ARBA00012513"/>
    </source>
</evidence>
<dbReference type="PROSITE" id="PS00108">
    <property type="entry name" value="PROTEIN_KINASE_ST"/>
    <property type="match status" value="1"/>
</dbReference>
<accession>A0A0C9UH82</accession>
<dbReference type="GO" id="GO:0010506">
    <property type="term" value="P:regulation of autophagy"/>
    <property type="evidence" value="ECO:0007669"/>
    <property type="project" value="InterPro"/>
</dbReference>
<evidence type="ECO:0000313" key="10">
    <source>
        <dbReference type="Proteomes" id="UP000054279"/>
    </source>
</evidence>
<reference evidence="9 10" key="1">
    <citation type="submission" date="2014-06" db="EMBL/GenBank/DDBJ databases">
        <title>Evolutionary Origins and Diversification of the Mycorrhizal Mutualists.</title>
        <authorList>
            <consortium name="DOE Joint Genome Institute"/>
            <consortium name="Mycorrhizal Genomics Consortium"/>
            <person name="Kohler A."/>
            <person name="Kuo A."/>
            <person name="Nagy L.G."/>
            <person name="Floudas D."/>
            <person name="Copeland A."/>
            <person name="Barry K.W."/>
            <person name="Cichocki N."/>
            <person name="Veneault-Fourrey C."/>
            <person name="LaButti K."/>
            <person name="Lindquist E.A."/>
            <person name="Lipzen A."/>
            <person name="Lundell T."/>
            <person name="Morin E."/>
            <person name="Murat C."/>
            <person name="Riley R."/>
            <person name="Ohm R."/>
            <person name="Sun H."/>
            <person name="Tunlid A."/>
            <person name="Henrissat B."/>
            <person name="Grigoriev I.V."/>
            <person name="Hibbett D.S."/>
            <person name="Martin F."/>
        </authorList>
    </citation>
    <scope>NUCLEOTIDE SEQUENCE [LARGE SCALE GENOMIC DNA]</scope>
    <source>
        <strain evidence="9 10">SS14</strain>
    </source>
</reference>
<proteinExistence type="inferred from homology"/>
<dbReference type="EC" id="2.7.11.1" evidence="1"/>
<dbReference type="CDD" id="cd14009">
    <property type="entry name" value="STKc_ATG1_ULK_like"/>
    <property type="match status" value="1"/>
</dbReference>
<evidence type="ECO:0000256" key="2">
    <source>
        <dbReference type="ARBA" id="ARBA00022679"/>
    </source>
</evidence>
<dbReference type="InterPro" id="IPR008271">
    <property type="entry name" value="Ser/Thr_kinase_AS"/>
</dbReference>
<evidence type="ECO:0000313" key="9">
    <source>
        <dbReference type="EMBL" id="KIJ28312.1"/>
    </source>
</evidence>
<comment type="similarity">
    <text evidence="7">Belongs to the protein kinase superfamily.</text>
</comment>
<dbReference type="Pfam" id="PF00069">
    <property type="entry name" value="Pkinase"/>
    <property type="match status" value="1"/>
</dbReference>